<dbReference type="Pfam" id="PF02585">
    <property type="entry name" value="PIG-L"/>
    <property type="match status" value="1"/>
</dbReference>
<protein>
    <submittedName>
        <fullName evidence="2">PIG-L family deacetylase</fullName>
    </submittedName>
</protein>
<proteinExistence type="predicted"/>
<organism evidence="2 3">
    <name type="scientific">Nocardioides bruguierae</name>
    <dbReference type="NCBI Taxonomy" id="2945102"/>
    <lineage>
        <taxon>Bacteria</taxon>
        <taxon>Bacillati</taxon>
        <taxon>Actinomycetota</taxon>
        <taxon>Actinomycetes</taxon>
        <taxon>Propionibacteriales</taxon>
        <taxon>Nocardioidaceae</taxon>
        <taxon>Nocardioides</taxon>
    </lineage>
</organism>
<dbReference type="PANTHER" id="PTHR12993">
    <property type="entry name" value="N-ACETYLGLUCOSAMINYL-PHOSPHATIDYLINOSITOL DE-N-ACETYLASE-RELATED"/>
    <property type="match status" value="1"/>
</dbReference>
<evidence type="ECO:0000256" key="1">
    <source>
        <dbReference type="ARBA" id="ARBA00022833"/>
    </source>
</evidence>
<dbReference type="PANTHER" id="PTHR12993:SF26">
    <property type="entry name" value="1D-MYO-INOSITOL 2-ACETAMIDO-2-DEOXY-ALPHA-D-GLUCOPYRANOSIDE DEACETYLASE"/>
    <property type="match status" value="1"/>
</dbReference>
<gene>
    <name evidence="2" type="ORF">M8330_03130</name>
</gene>
<dbReference type="SUPFAM" id="SSF102588">
    <property type="entry name" value="LmbE-like"/>
    <property type="match status" value="1"/>
</dbReference>
<sequence length="287" mass="30205">MSTLVSLHAHPDDEALWTGGTLAGAAAAGHRVVLVVATDGEAGLADAGLAHGLGRLRLAELDRSAAALGVARIVRLGHRDSGSGTPTAGGFATLPVARVAEQVAAVLREEGADLLTSYDAAGGYGHPDHVQVNRVARTAVALLGADAPRLLEATVERERVLPVARLLRAAGRVLPVPRVPDLTDAFTPRSRITHRLDVRDQLPAKLSALEAHGSQRTGGPRTAALLLGLPGPLQRRVLGREWFAEWVPGGVSVPDHPWGDPWQPVESASCRGRKDFLVGDSDRPVQR</sequence>
<dbReference type="AlphaFoldDB" id="A0A9X2D4S4"/>
<dbReference type="InterPro" id="IPR024078">
    <property type="entry name" value="LmbE-like_dom_sf"/>
</dbReference>
<evidence type="ECO:0000313" key="3">
    <source>
        <dbReference type="Proteomes" id="UP001139485"/>
    </source>
</evidence>
<name>A0A9X2D4S4_9ACTN</name>
<dbReference type="InterPro" id="IPR003737">
    <property type="entry name" value="GlcNAc_PI_deacetylase-related"/>
</dbReference>
<keyword evidence="1" id="KW-0862">Zinc</keyword>
<comment type="caution">
    <text evidence="2">The sequence shown here is derived from an EMBL/GenBank/DDBJ whole genome shotgun (WGS) entry which is preliminary data.</text>
</comment>
<dbReference type="Gene3D" id="3.40.50.10320">
    <property type="entry name" value="LmbE-like"/>
    <property type="match status" value="1"/>
</dbReference>
<dbReference type="RefSeq" id="WP_250826152.1">
    <property type="nucleotide sequence ID" value="NZ_JAMOIL010000002.1"/>
</dbReference>
<evidence type="ECO:0000313" key="2">
    <source>
        <dbReference type="EMBL" id="MCM0619290.1"/>
    </source>
</evidence>
<accession>A0A9X2D4S4</accession>
<reference evidence="2" key="1">
    <citation type="submission" date="2022-05" db="EMBL/GenBank/DDBJ databases">
        <authorList>
            <person name="Tuo L."/>
        </authorList>
    </citation>
    <scope>NUCLEOTIDE SEQUENCE</scope>
    <source>
        <strain evidence="2">BSK12Z-4</strain>
    </source>
</reference>
<dbReference type="EMBL" id="JAMOIL010000002">
    <property type="protein sequence ID" value="MCM0619290.1"/>
    <property type="molecule type" value="Genomic_DNA"/>
</dbReference>
<dbReference type="Proteomes" id="UP001139485">
    <property type="component" value="Unassembled WGS sequence"/>
</dbReference>
<keyword evidence="3" id="KW-1185">Reference proteome</keyword>
<dbReference type="GO" id="GO:0016811">
    <property type="term" value="F:hydrolase activity, acting on carbon-nitrogen (but not peptide) bonds, in linear amides"/>
    <property type="evidence" value="ECO:0007669"/>
    <property type="project" value="TreeGrafter"/>
</dbReference>
<dbReference type="GO" id="GO:0016137">
    <property type="term" value="P:glycoside metabolic process"/>
    <property type="evidence" value="ECO:0007669"/>
    <property type="project" value="UniProtKB-ARBA"/>
</dbReference>